<dbReference type="PANTHER" id="PTHR11014">
    <property type="entry name" value="PEPTIDASE M20 FAMILY MEMBER"/>
    <property type="match status" value="1"/>
</dbReference>
<accession>A0ABV5WH49</accession>
<dbReference type="NCBIfam" id="TIGR01891">
    <property type="entry name" value="amidohydrolases"/>
    <property type="match status" value="1"/>
</dbReference>
<organism evidence="2 3">
    <name type="scientific">Ectobacillus funiculus</name>
    <dbReference type="NCBI Taxonomy" id="137993"/>
    <lineage>
        <taxon>Bacteria</taxon>
        <taxon>Bacillati</taxon>
        <taxon>Bacillota</taxon>
        <taxon>Bacilli</taxon>
        <taxon>Bacillales</taxon>
        <taxon>Bacillaceae</taxon>
        <taxon>Ectobacillus</taxon>
    </lineage>
</organism>
<dbReference type="Gene3D" id="3.40.630.10">
    <property type="entry name" value="Zn peptidases"/>
    <property type="match status" value="1"/>
</dbReference>
<sequence length="394" mass="43053">MIQPWIPEISKERLVTWRRYLHQHPELSFQEERTAQFIYDTLCSFQTLTVTRPTGNSVMARAIGPKPGVTIGIRADMDALPIQEETGADYASCVPGVMHACGHDGHTAILLEAAYIVSQHVTELCGEIRFFFQHAEEQYPGGAEEMVQAGVMDGVDYVIGLHLMSGLETGNIGIAYGPMAAAPDVFTIEIQGKGGHAARPEETIDPLAIGAQIITNLQHVVSRGTGAFEQRVLSVTQFHAGTADNIIPDTASLMGTVRCFREELRREAERKIEQIVKGLTAAHGATYSYSYRYGYRPVVNEEYVTKVTEQSAIELFGKEAVVTVSPSMGGEDFSAFLQKAPGCFFKVGSGNKQKGTAYPHHHPKFDIDEDALSIGVKMFLQTAMQLQKGGSPTA</sequence>
<dbReference type="SUPFAM" id="SSF53187">
    <property type="entry name" value="Zn-dependent exopeptidases"/>
    <property type="match status" value="1"/>
</dbReference>
<proteinExistence type="predicted"/>
<protein>
    <submittedName>
        <fullName evidence="2">Amidohydrolase</fullName>
    </submittedName>
</protein>
<reference evidence="2 3" key="1">
    <citation type="submission" date="2024-09" db="EMBL/GenBank/DDBJ databases">
        <authorList>
            <person name="Sun Q."/>
            <person name="Mori K."/>
        </authorList>
    </citation>
    <scope>NUCLEOTIDE SEQUENCE [LARGE SCALE GENOMIC DNA]</scope>
    <source>
        <strain evidence="2 3">JCM 11201</strain>
    </source>
</reference>
<gene>
    <name evidence="2" type="ORF">ACFFMS_14975</name>
</gene>
<dbReference type="Pfam" id="PF07687">
    <property type="entry name" value="M20_dimer"/>
    <property type="match status" value="1"/>
</dbReference>
<name>A0ABV5WH49_9BACI</name>
<evidence type="ECO:0000313" key="3">
    <source>
        <dbReference type="Proteomes" id="UP001589609"/>
    </source>
</evidence>
<evidence type="ECO:0000313" key="2">
    <source>
        <dbReference type="EMBL" id="MFB9759712.1"/>
    </source>
</evidence>
<keyword evidence="3" id="KW-1185">Reference proteome</keyword>
<evidence type="ECO:0000259" key="1">
    <source>
        <dbReference type="Pfam" id="PF07687"/>
    </source>
</evidence>
<dbReference type="Gene3D" id="3.30.70.360">
    <property type="match status" value="1"/>
</dbReference>
<feature type="domain" description="Peptidase M20 dimerisation" evidence="1">
    <location>
        <begin position="186"/>
        <end position="277"/>
    </location>
</feature>
<comment type="caution">
    <text evidence="2">The sequence shown here is derived from an EMBL/GenBank/DDBJ whole genome shotgun (WGS) entry which is preliminary data.</text>
</comment>
<dbReference type="Proteomes" id="UP001589609">
    <property type="component" value="Unassembled WGS sequence"/>
</dbReference>
<dbReference type="InterPro" id="IPR017439">
    <property type="entry name" value="Amidohydrolase"/>
</dbReference>
<dbReference type="PIRSF" id="PIRSF005962">
    <property type="entry name" value="Pept_M20D_amidohydro"/>
    <property type="match status" value="1"/>
</dbReference>
<dbReference type="RefSeq" id="WP_379950063.1">
    <property type="nucleotide sequence ID" value="NZ_JBHMAF010000086.1"/>
</dbReference>
<dbReference type="InterPro" id="IPR002933">
    <property type="entry name" value="Peptidase_M20"/>
</dbReference>
<dbReference type="SUPFAM" id="SSF55031">
    <property type="entry name" value="Bacterial exopeptidase dimerisation domain"/>
    <property type="match status" value="1"/>
</dbReference>
<dbReference type="EMBL" id="JBHMAF010000086">
    <property type="protein sequence ID" value="MFB9759712.1"/>
    <property type="molecule type" value="Genomic_DNA"/>
</dbReference>
<dbReference type="Pfam" id="PF01546">
    <property type="entry name" value="Peptidase_M20"/>
    <property type="match status" value="1"/>
</dbReference>
<dbReference type="PANTHER" id="PTHR11014:SF63">
    <property type="entry name" value="METALLOPEPTIDASE, PUTATIVE (AFU_ORTHOLOGUE AFUA_6G09600)-RELATED"/>
    <property type="match status" value="1"/>
</dbReference>
<dbReference type="InterPro" id="IPR011650">
    <property type="entry name" value="Peptidase_M20_dimer"/>
</dbReference>
<dbReference type="InterPro" id="IPR036264">
    <property type="entry name" value="Bact_exopeptidase_dim_dom"/>
</dbReference>